<keyword evidence="3" id="KW-1185">Reference proteome</keyword>
<feature type="region of interest" description="Disordered" evidence="1">
    <location>
        <begin position="1"/>
        <end position="58"/>
    </location>
</feature>
<comment type="caution">
    <text evidence="2">The sequence shown here is derived from an EMBL/GenBank/DDBJ whole genome shotgun (WGS) entry which is preliminary data.</text>
</comment>
<evidence type="ECO:0000313" key="2">
    <source>
        <dbReference type="EMBL" id="CAG8884393.1"/>
    </source>
</evidence>
<protein>
    <submittedName>
        <fullName evidence="2">Uncharacterized protein</fullName>
    </submittedName>
</protein>
<feature type="non-terminal residue" evidence="2">
    <location>
        <position position="1"/>
    </location>
</feature>
<feature type="non-terminal residue" evidence="2">
    <location>
        <position position="58"/>
    </location>
</feature>
<evidence type="ECO:0000313" key="3">
    <source>
        <dbReference type="Proteomes" id="UP001154252"/>
    </source>
</evidence>
<feature type="compositionally biased region" description="Polar residues" evidence="1">
    <location>
        <begin position="26"/>
        <end position="40"/>
    </location>
</feature>
<dbReference type="Proteomes" id="UP001154252">
    <property type="component" value="Unassembled WGS sequence"/>
</dbReference>
<reference evidence="2" key="1">
    <citation type="submission" date="2021-07" db="EMBL/GenBank/DDBJ databases">
        <authorList>
            <person name="Branca A.L. A."/>
        </authorList>
    </citation>
    <scope>NUCLEOTIDE SEQUENCE</scope>
</reference>
<sequence length="58" mass="6555">QAQPCTNRRGHTEQITERTGTYGHENISSSHLNRTSQNRSASREDATFSLKGRPSLQR</sequence>
<organism evidence="2 3">
    <name type="scientific">Penicillium egyptiacum</name>
    <dbReference type="NCBI Taxonomy" id="1303716"/>
    <lineage>
        <taxon>Eukaryota</taxon>
        <taxon>Fungi</taxon>
        <taxon>Dikarya</taxon>
        <taxon>Ascomycota</taxon>
        <taxon>Pezizomycotina</taxon>
        <taxon>Eurotiomycetes</taxon>
        <taxon>Eurotiomycetidae</taxon>
        <taxon>Eurotiales</taxon>
        <taxon>Aspergillaceae</taxon>
        <taxon>Penicillium</taxon>
    </lineage>
</organism>
<accession>A0A9W4P0Q9</accession>
<evidence type="ECO:0000256" key="1">
    <source>
        <dbReference type="SAM" id="MobiDB-lite"/>
    </source>
</evidence>
<gene>
    <name evidence="2" type="ORF">PEGY_LOCUS381</name>
</gene>
<dbReference type="AlphaFoldDB" id="A0A9W4P0Q9"/>
<name>A0A9W4P0Q9_9EURO</name>
<dbReference type="EMBL" id="CAJVRC010000650">
    <property type="protein sequence ID" value="CAG8884393.1"/>
    <property type="molecule type" value="Genomic_DNA"/>
</dbReference>
<proteinExistence type="predicted"/>